<protein>
    <submittedName>
        <fullName evidence="2">PilZ domain-containing protein</fullName>
    </submittedName>
</protein>
<feature type="domain" description="PilZ" evidence="1">
    <location>
        <begin position="9"/>
        <end position="94"/>
    </location>
</feature>
<reference evidence="2" key="1">
    <citation type="submission" date="2020-07" db="EMBL/GenBank/DDBJ databases">
        <title>Huge and variable diversity of episymbiotic CPR bacteria and DPANN archaea in groundwater ecosystems.</title>
        <authorList>
            <person name="He C.Y."/>
            <person name="Keren R."/>
            <person name="Whittaker M."/>
            <person name="Farag I.F."/>
            <person name="Doudna J."/>
            <person name="Cate J.H.D."/>
            <person name="Banfield J.F."/>
        </authorList>
    </citation>
    <scope>NUCLEOTIDE SEQUENCE</scope>
    <source>
        <strain evidence="2">NC_groundwater_580_Pr5_B-0.1um_64_19</strain>
    </source>
</reference>
<dbReference type="AlphaFoldDB" id="A0A932A9B2"/>
<dbReference type="InterPro" id="IPR009875">
    <property type="entry name" value="PilZ_domain"/>
</dbReference>
<organism evidence="2 3">
    <name type="scientific">Candidatus Korobacter versatilis</name>
    <dbReference type="NCBI Taxonomy" id="658062"/>
    <lineage>
        <taxon>Bacteria</taxon>
        <taxon>Pseudomonadati</taxon>
        <taxon>Acidobacteriota</taxon>
        <taxon>Terriglobia</taxon>
        <taxon>Terriglobales</taxon>
        <taxon>Candidatus Korobacteraceae</taxon>
        <taxon>Candidatus Korobacter</taxon>
    </lineage>
</organism>
<dbReference type="Gene3D" id="2.40.10.220">
    <property type="entry name" value="predicted glycosyltransferase like domains"/>
    <property type="match status" value="1"/>
</dbReference>
<gene>
    <name evidence="2" type="ORF">HYX28_09315</name>
</gene>
<sequence length="99" mass="10420">MAAAQNKENRRAFERFPISEHAVATDEKGAMLGHVSTAGGGGMTIHADSAAIAEALAPGRKLTVTVVEPDNKVSNTVDVEVRYRKGAEIGVQFITAGKK</sequence>
<dbReference type="SUPFAM" id="SSF141371">
    <property type="entry name" value="PilZ domain-like"/>
    <property type="match status" value="1"/>
</dbReference>
<proteinExistence type="predicted"/>
<name>A0A932A9B2_9BACT</name>
<dbReference type="Pfam" id="PF07238">
    <property type="entry name" value="PilZ"/>
    <property type="match status" value="1"/>
</dbReference>
<accession>A0A932A9B2</accession>
<evidence type="ECO:0000313" key="2">
    <source>
        <dbReference type="EMBL" id="MBI2678967.1"/>
    </source>
</evidence>
<dbReference type="Proteomes" id="UP000779809">
    <property type="component" value="Unassembled WGS sequence"/>
</dbReference>
<comment type="caution">
    <text evidence="2">The sequence shown here is derived from an EMBL/GenBank/DDBJ whole genome shotgun (WGS) entry which is preliminary data.</text>
</comment>
<dbReference type="EMBL" id="JACPNR010000011">
    <property type="protein sequence ID" value="MBI2678967.1"/>
    <property type="molecule type" value="Genomic_DNA"/>
</dbReference>
<evidence type="ECO:0000259" key="1">
    <source>
        <dbReference type="Pfam" id="PF07238"/>
    </source>
</evidence>
<dbReference type="GO" id="GO:0035438">
    <property type="term" value="F:cyclic-di-GMP binding"/>
    <property type="evidence" value="ECO:0007669"/>
    <property type="project" value="InterPro"/>
</dbReference>
<evidence type="ECO:0000313" key="3">
    <source>
        <dbReference type="Proteomes" id="UP000779809"/>
    </source>
</evidence>